<evidence type="ECO:0000313" key="1">
    <source>
        <dbReference type="EMBL" id="VVZ94974.1"/>
    </source>
</evidence>
<proteinExistence type="predicted"/>
<gene>
    <name evidence="1" type="ORF">HALO32_01038</name>
</gene>
<evidence type="ECO:0000313" key="2">
    <source>
        <dbReference type="Proteomes" id="UP000326725"/>
    </source>
</evidence>
<reference evidence="1 2" key="1">
    <citation type="submission" date="2019-09" db="EMBL/GenBank/DDBJ databases">
        <authorList>
            <person name="Criscuolo A."/>
        </authorList>
    </citation>
    <scope>NUCLEOTIDE SEQUENCE [LARGE SCALE GENOMIC DNA]</scope>
    <source>
        <strain evidence="2">3(2)</strain>
    </source>
</reference>
<organism evidence="1 2">
    <name type="scientific">Halomonas lysinitropha</name>
    <dbReference type="NCBI Taxonomy" id="2607506"/>
    <lineage>
        <taxon>Bacteria</taxon>
        <taxon>Pseudomonadati</taxon>
        <taxon>Pseudomonadota</taxon>
        <taxon>Gammaproteobacteria</taxon>
        <taxon>Oceanospirillales</taxon>
        <taxon>Halomonadaceae</taxon>
        <taxon>Halomonas</taxon>
    </lineage>
</organism>
<dbReference type="EMBL" id="CABVOU010000027">
    <property type="protein sequence ID" value="VVZ94974.1"/>
    <property type="molecule type" value="Genomic_DNA"/>
</dbReference>
<sequence length="63" mass="6776">MNICLMGEARTTAVLVTWMVLFLSRVGVHDRETRIVPSECGSSNLAKEERYNGAGHQAAGLAG</sequence>
<dbReference type="Proteomes" id="UP000326725">
    <property type="component" value="Unassembled WGS sequence"/>
</dbReference>
<accession>A0A5K1HZF9</accession>
<keyword evidence="2" id="KW-1185">Reference proteome</keyword>
<protein>
    <submittedName>
        <fullName evidence="1">Uncharacterized protein</fullName>
    </submittedName>
</protein>
<name>A0A5K1HZF9_9GAMM</name>
<dbReference type="AlphaFoldDB" id="A0A5K1HZF9"/>